<keyword evidence="6" id="KW-1185">Reference proteome</keyword>
<dbReference type="InterPro" id="IPR041366">
    <property type="entry name" value="Pre-PUA"/>
</dbReference>
<sequence>MFKRFRGKEHIKGITQLKSSTQKALKAKIIQVYPNLEPFINEIFPKKSQLTLIKCEDRILLYTLDNKILFFQYFDNIYPHLKLLHKYPDGLLKVQADQGVIKSILSGANLMCPGLTSKDAYCPNDIDAETTVSIMVSGKEHAVALGITKLSSNDIKTINKGIGIENIHYIGDSLWNFVLD</sequence>
<accession>A0A899G4S7</accession>
<dbReference type="GO" id="GO:0005737">
    <property type="term" value="C:cytoplasm"/>
    <property type="evidence" value="ECO:0007669"/>
    <property type="project" value="UniProtKB-SubCell"/>
</dbReference>
<dbReference type="EMBL" id="CP054542">
    <property type="protein sequence ID" value="QSL66328.1"/>
    <property type="molecule type" value="Genomic_DNA"/>
</dbReference>
<dbReference type="Pfam" id="PF26292">
    <property type="entry name" value="PUA_elF2D"/>
    <property type="match status" value="1"/>
</dbReference>
<dbReference type="Proteomes" id="UP000663699">
    <property type="component" value="Chromosome 11"/>
</dbReference>
<dbReference type="NCBIfam" id="TIGR00451">
    <property type="entry name" value="unchar_dom_2"/>
    <property type="match status" value="1"/>
</dbReference>
<evidence type="ECO:0000313" key="6">
    <source>
        <dbReference type="Proteomes" id="UP000663699"/>
    </source>
</evidence>
<evidence type="ECO:0000313" key="5">
    <source>
        <dbReference type="EMBL" id="QSL66328.1"/>
    </source>
</evidence>
<dbReference type="Gene3D" id="3.10.400.20">
    <property type="match status" value="1"/>
</dbReference>
<dbReference type="InterPro" id="IPR002478">
    <property type="entry name" value="PUA"/>
</dbReference>
<dbReference type="AlphaFoldDB" id="A0A899G4S7"/>
<dbReference type="CDD" id="cd21155">
    <property type="entry name" value="PUA_MCTS-1-like"/>
    <property type="match status" value="1"/>
</dbReference>
<protein>
    <recommendedName>
        <fullName evidence="3">Translation machinery-associated protein 20</fullName>
    </recommendedName>
</protein>
<dbReference type="GO" id="GO:0001731">
    <property type="term" value="P:formation of translation preinitiation complex"/>
    <property type="evidence" value="ECO:0007669"/>
    <property type="project" value="TreeGrafter"/>
</dbReference>
<dbReference type="PANTHER" id="PTHR22798">
    <property type="entry name" value="MCT-1 PROTEIN"/>
    <property type="match status" value="1"/>
</dbReference>
<gene>
    <name evidence="5" type="ORF">MERGE_000706</name>
</gene>
<dbReference type="SUPFAM" id="SSF88697">
    <property type="entry name" value="PUA domain-like"/>
    <property type="match status" value="1"/>
</dbReference>
<evidence type="ECO:0000256" key="1">
    <source>
        <dbReference type="ARBA" id="ARBA00004496"/>
    </source>
</evidence>
<dbReference type="PROSITE" id="PS50890">
    <property type="entry name" value="PUA"/>
    <property type="match status" value="1"/>
</dbReference>
<dbReference type="InterPro" id="IPR004521">
    <property type="entry name" value="Uncharacterised_CHP00451"/>
</dbReference>
<feature type="domain" description="PUA" evidence="4">
    <location>
        <begin position="92"/>
        <end position="171"/>
    </location>
</feature>
<comment type="subcellular location">
    <subcellularLocation>
        <location evidence="1 3">Cytoplasm</location>
    </subcellularLocation>
</comment>
<proteinExistence type="inferred from homology"/>
<dbReference type="PIRSF" id="PIRSF005067">
    <property type="entry name" value="Tma_RNA-bind_prd"/>
    <property type="match status" value="1"/>
</dbReference>
<dbReference type="SMART" id="SM00359">
    <property type="entry name" value="PUA"/>
    <property type="match status" value="1"/>
</dbReference>
<dbReference type="CDD" id="cd11609">
    <property type="entry name" value="MCT1_N"/>
    <property type="match status" value="1"/>
</dbReference>
<dbReference type="PANTHER" id="PTHR22798:SF0">
    <property type="entry name" value="MALIGNANT T-CELL-AMPLIFIED SEQUENCE 1"/>
    <property type="match status" value="1"/>
</dbReference>
<organism evidence="5 6">
    <name type="scientific">Pneumocystis wakefieldiae</name>
    <dbReference type="NCBI Taxonomy" id="38082"/>
    <lineage>
        <taxon>Eukaryota</taxon>
        <taxon>Fungi</taxon>
        <taxon>Dikarya</taxon>
        <taxon>Ascomycota</taxon>
        <taxon>Taphrinomycotina</taxon>
        <taxon>Pneumocystomycetes</taxon>
        <taxon>Pneumocystaceae</taxon>
        <taxon>Pneumocystis</taxon>
    </lineage>
</organism>
<dbReference type="InterPro" id="IPR048248">
    <property type="entry name" value="PUA_eIF2d-like"/>
</dbReference>
<dbReference type="InterPro" id="IPR015947">
    <property type="entry name" value="PUA-like_sf"/>
</dbReference>
<evidence type="ECO:0000256" key="3">
    <source>
        <dbReference type="PIRNR" id="PIRNR005067"/>
    </source>
</evidence>
<dbReference type="OrthoDB" id="10249667at2759"/>
<keyword evidence="2 3" id="KW-0963">Cytoplasm</keyword>
<dbReference type="GO" id="GO:0003723">
    <property type="term" value="F:RNA binding"/>
    <property type="evidence" value="ECO:0007669"/>
    <property type="project" value="InterPro"/>
</dbReference>
<dbReference type="Pfam" id="PF17832">
    <property type="entry name" value="Pre-PUA"/>
    <property type="match status" value="1"/>
</dbReference>
<evidence type="ECO:0000259" key="4">
    <source>
        <dbReference type="SMART" id="SM00359"/>
    </source>
</evidence>
<comment type="function">
    <text evidence="3">Involved in translation.</text>
</comment>
<evidence type="ECO:0000256" key="2">
    <source>
        <dbReference type="ARBA" id="ARBA00022490"/>
    </source>
</evidence>
<comment type="similarity">
    <text evidence="3">Belongs to the TMA20 family.</text>
</comment>
<dbReference type="InterPro" id="IPR016437">
    <property type="entry name" value="MCT-1/Tma20"/>
</dbReference>
<name>A0A899G4S7_9ASCO</name>
<reference evidence="5" key="1">
    <citation type="submission" date="2020-06" db="EMBL/GenBank/DDBJ databases">
        <title>Genomes of multiple members of Pneumocystis genus reveal paths to human pathogen Pneumocystis jirovecii.</title>
        <authorList>
            <person name="Cisse O.H."/>
            <person name="Ma L."/>
            <person name="Dekker J."/>
            <person name="Khil P."/>
            <person name="Jo J."/>
            <person name="Brenchley J."/>
            <person name="Blair R."/>
            <person name="Pahar B."/>
            <person name="Chabe M."/>
            <person name="Van Rompay K.A."/>
            <person name="Keesler R."/>
            <person name="Sukura A."/>
            <person name="Hirsch V."/>
            <person name="Kutty G."/>
            <person name="Liu Y."/>
            <person name="Peng L."/>
            <person name="Chen J."/>
            <person name="Song J."/>
            <person name="Weissenbacher-Lang C."/>
            <person name="Xu J."/>
            <person name="Upham N.S."/>
            <person name="Stajich J.E."/>
            <person name="Cuomo C.A."/>
            <person name="Cushion M.T."/>
            <person name="Kovacs J.A."/>
        </authorList>
    </citation>
    <scope>NUCLEOTIDE SEQUENCE</scope>
    <source>
        <strain evidence="5">2A</strain>
    </source>
</reference>